<reference evidence="6" key="1">
    <citation type="submission" date="2016-05" db="EMBL/GenBank/DDBJ databases">
        <title>Comparative genomics of biotechnologically important yeasts.</title>
        <authorList>
            <consortium name="DOE Joint Genome Institute"/>
            <person name="Riley R."/>
            <person name="Haridas S."/>
            <person name="Wolfe K.H."/>
            <person name="Lopes M.R."/>
            <person name="Hittinger C.T."/>
            <person name="Goker M."/>
            <person name="Salamov A."/>
            <person name="Wisecaver J."/>
            <person name="Long T.M."/>
            <person name="Aerts A.L."/>
            <person name="Barry K."/>
            <person name="Choi C."/>
            <person name="Clum A."/>
            <person name="Coughlan A.Y."/>
            <person name="Deshpande S."/>
            <person name="Douglass A.P."/>
            <person name="Hanson S.J."/>
            <person name="Klenk H.-P."/>
            <person name="Labutti K."/>
            <person name="Lapidus A."/>
            <person name="Lindquist E."/>
            <person name="Lipzen A."/>
            <person name="Meier-Kolthoff J.P."/>
            <person name="Ohm R.A."/>
            <person name="Otillar R.P."/>
            <person name="Pangilinan J."/>
            <person name="Peng Y."/>
            <person name="Rokas A."/>
            <person name="Rosa C.A."/>
            <person name="Scheuner C."/>
            <person name="Sibirny A.A."/>
            <person name="Slot J.C."/>
            <person name="Stielow J.B."/>
            <person name="Sun H."/>
            <person name="Kurtzman C.P."/>
            <person name="Blackwell M."/>
            <person name="Grigoriev I.V."/>
            <person name="Jeffries T.W."/>
        </authorList>
    </citation>
    <scope>NUCLEOTIDE SEQUENCE [LARGE SCALE GENOMIC DNA]</scope>
    <source>
        <strain evidence="6">NRRL Y-12698</strain>
    </source>
</reference>
<protein>
    <recommendedName>
        <fullName evidence="4">HSF-type DNA-binding domain-containing protein</fullName>
    </recommendedName>
</protein>
<dbReference type="RefSeq" id="XP_018988198.1">
    <property type="nucleotide sequence ID" value="XM_019131481.1"/>
</dbReference>
<evidence type="ECO:0000313" key="6">
    <source>
        <dbReference type="Proteomes" id="UP000094336"/>
    </source>
</evidence>
<evidence type="ECO:0000259" key="4">
    <source>
        <dbReference type="Pfam" id="PF00447"/>
    </source>
</evidence>
<evidence type="ECO:0000313" key="5">
    <source>
        <dbReference type="EMBL" id="ODQ82870.1"/>
    </source>
</evidence>
<accession>A0A1E3QYX2</accession>
<sequence length="124" mass="14593">MYGWHKMQDITSGSLNSSMNPTATPENPAGLSETWQFENLNFKKGKEELLDNIARNKSSTKDDEDDDESIDFHVVLNELQTMKNSQIATTEELRRVRMDNELLWKENYMMRERHRQQQDALDKI</sequence>
<name>A0A1E3QYX2_9ASCO</name>
<dbReference type="EMBL" id="KV454426">
    <property type="protein sequence ID" value="ODQ82870.1"/>
    <property type="molecule type" value="Genomic_DNA"/>
</dbReference>
<dbReference type="GO" id="GO:0043565">
    <property type="term" value="F:sequence-specific DNA binding"/>
    <property type="evidence" value="ECO:0007669"/>
    <property type="project" value="InterPro"/>
</dbReference>
<dbReference type="Proteomes" id="UP000094336">
    <property type="component" value="Unassembled WGS sequence"/>
</dbReference>
<evidence type="ECO:0000256" key="1">
    <source>
        <dbReference type="ARBA" id="ARBA00006403"/>
    </source>
</evidence>
<gene>
    <name evidence="5" type="ORF">BABINDRAFT_30445</name>
</gene>
<dbReference type="Pfam" id="PF00447">
    <property type="entry name" value="HSF_DNA-bind"/>
    <property type="match status" value="1"/>
</dbReference>
<dbReference type="GeneID" id="30149334"/>
<dbReference type="AlphaFoldDB" id="A0A1E3QYX2"/>
<dbReference type="PANTHER" id="PTHR10015">
    <property type="entry name" value="HEAT SHOCK TRANSCRIPTION FACTOR"/>
    <property type="match status" value="1"/>
</dbReference>
<dbReference type="Gene3D" id="1.10.10.10">
    <property type="entry name" value="Winged helix-like DNA-binding domain superfamily/Winged helix DNA-binding domain"/>
    <property type="match status" value="1"/>
</dbReference>
<feature type="domain" description="HSF-type DNA-binding" evidence="4">
    <location>
        <begin position="1"/>
        <end position="56"/>
    </location>
</feature>
<dbReference type="PANTHER" id="PTHR10015:SF427">
    <property type="entry name" value="HEAT SHOCK FACTOR PROTEIN"/>
    <property type="match status" value="1"/>
</dbReference>
<organism evidence="5 6">
    <name type="scientific">Babjeviella inositovora NRRL Y-12698</name>
    <dbReference type="NCBI Taxonomy" id="984486"/>
    <lineage>
        <taxon>Eukaryota</taxon>
        <taxon>Fungi</taxon>
        <taxon>Dikarya</taxon>
        <taxon>Ascomycota</taxon>
        <taxon>Saccharomycotina</taxon>
        <taxon>Pichiomycetes</taxon>
        <taxon>Serinales incertae sedis</taxon>
        <taxon>Babjeviella</taxon>
    </lineage>
</organism>
<dbReference type="OrthoDB" id="60033at2759"/>
<feature type="compositionally biased region" description="Polar residues" evidence="3">
    <location>
        <begin position="9"/>
        <end position="25"/>
    </location>
</feature>
<evidence type="ECO:0000256" key="3">
    <source>
        <dbReference type="SAM" id="MobiDB-lite"/>
    </source>
</evidence>
<keyword evidence="6" id="KW-1185">Reference proteome</keyword>
<dbReference type="GO" id="GO:0003700">
    <property type="term" value="F:DNA-binding transcription factor activity"/>
    <property type="evidence" value="ECO:0007669"/>
    <property type="project" value="InterPro"/>
</dbReference>
<keyword evidence="2" id="KW-0238">DNA-binding</keyword>
<feature type="non-terminal residue" evidence="5">
    <location>
        <position position="124"/>
    </location>
</feature>
<comment type="similarity">
    <text evidence="1">Belongs to the HSF family.</text>
</comment>
<dbReference type="InterPro" id="IPR000232">
    <property type="entry name" value="HSF_DNA-bd"/>
</dbReference>
<evidence type="ECO:0000256" key="2">
    <source>
        <dbReference type="ARBA" id="ARBA00023125"/>
    </source>
</evidence>
<dbReference type="STRING" id="984486.A0A1E3QYX2"/>
<dbReference type="InterPro" id="IPR036388">
    <property type="entry name" value="WH-like_DNA-bd_sf"/>
</dbReference>
<feature type="region of interest" description="Disordered" evidence="3">
    <location>
        <begin position="1"/>
        <end position="31"/>
    </location>
</feature>
<proteinExistence type="inferred from homology"/>